<sequence>MDLPSPNGLVPHCYFYCYFARILGRALTPEFNAEENKLDWLIIKLINSSSVLRFPRQSSTYSIMTKHCKGDLGYVEMLMQGSGLDSSTQEGSLFDEYEGLRLMLRWHDGHIVTEQSEESSRNHEKMDSQYFKDKLYDEAKRKECVDAAAEASSLMWNAAPYDSTQALTTTKHVSSTMREMAQAKKHLDSDCLRLRLDDIPIRIASKKENNKKPDYVSEWCFDYAKQFVHQQWFTEDEKPSVLVKTSSGPSTSETPKVLAPGMYNLGSKYIPPPKRANWVKPTPLPKKKQVTFSEPPRPSLKPTQKPVVHPKKQTNACVPMSTGVKPTYGASENVPKRGPRES</sequence>
<feature type="region of interest" description="Disordered" evidence="1">
    <location>
        <begin position="239"/>
        <end position="260"/>
    </location>
</feature>
<evidence type="ECO:0000313" key="2">
    <source>
        <dbReference type="EMBL" id="GJT77720.1"/>
    </source>
</evidence>
<reference evidence="2" key="2">
    <citation type="submission" date="2022-01" db="EMBL/GenBank/DDBJ databases">
        <authorList>
            <person name="Yamashiro T."/>
            <person name="Shiraishi A."/>
            <person name="Satake H."/>
            <person name="Nakayama K."/>
        </authorList>
    </citation>
    <scope>NUCLEOTIDE SEQUENCE</scope>
</reference>
<dbReference type="Proteomes" id="UP001151760">
    <property type="component" value="Unassembled WGS sequence"/>
</dbReference>
<keyword evidence="3" id="KW-1185">Reference proteome</keyword>
<proteinExistence type="predicted"/>
<organism evidence="2 3">
    <name type="scientific">Tanacetum coccineum</name>
    <dbReference type="NCBI Taxonomy" id="301880"/>
    <lineage>
        <taxon>Eukaryota</taxon>
        <taxon>Viridiplantae</taxon>
        <taxon>Streptophyta</taxon>
        <taxon>Embryophyta</taxon>
        <taxon>Tracheophyta</taxon>
        <taxon>Spermatophyta</taxon>
        <taxon>Magnoliopsida</taxon>
        <taxon>eudicotyledons</taxon>
        <taxon>Gunneridae</taxon>
        <taxon>Pentapetalae</taxon>
        <taxon>asterids</taxon>
        <taxon>campanulids</taxon>
        <taxon>Asterales</taxon>
        <taxon>Asteraceae</taxon>
        <taxon>Asteroideae</taxon>
        <taxon>Anthemideae</taxon>
        <taxon>Anthemidinae</taxon>
        <taxon>Tanacetum</taxon>
    </lineage>
</organism>
<accession>A0ABQ5GPX7</accession>
<feature type="region of interest" description="Disordered" evidence="1">
    <location>
        <begin position="274"/>
        <end position="342"/>
    </location>
</feature>
<dbReference type="EMBL" id="BQNB010018737">
    <property type="protein sequence ID" value="GJT77720.1"/>
    <property type="molecule type" value="Genomic_DNA"/>
</dbReference>
<reference evidence="2" key="1">
    <citation type="journal article" date="2022" name="Int. J. Mol. Sci.">
        <title>Draft Genome of Tanacetum Coccineum: Genomic Comparison of Closely Related Tanacetum-Family Plants.</title>
        <authorList>
            <person name="Yamashiro T."/>
            <person name="Shiraishi A."/>
            <person name="Nakayama K."/>
            <person name="Satake H."/>
        </authorList>
    </citation>
    <scope>NUCLEOTIDE SEQUENCE</scope>
</reference>
<evidence type="ECO:0000313" key="3">
    <source>
        <dbReference type="Proteomes" id="UP001151760"/>
    </source>
</evidence>
<gene>
    <name evidence="2" type="ORF">Tco_1044445</name>
</gene>
<comment type="caution">
    <text evidence="2">The sequence shown here is derived from an EMBL/GenBank/DDBJ whole genome shotgun (WGS) entry which is preliminary data.</text>
</comment>
<protein>
    <submittedName>
        <fullName evidence="2">Uncharacterized protein</fullName>
    </submittedName>
</protein>
<feature type="compositionally biased region" description="Polar residues" evidence="1">
    <location>
        <begin position="243"/>
        <end position="254"/>
    </location>
</feature>
<name>A0ABQ5GPX7_9ASTR</name>
<evidence type="ECO:0000256" key="1">
    <source>
        <dbReference type="SAM" id="MobiDB-lite"/>
    </source>
</evidence>